<gene>
    <name evidence="3" type="ORF">KWAN_176</name>
</gene>
<sequence>MADRFSREGIIRAKVNIEAGYVNNKNDLGGETIWGITKATALDYGYTGPMVSMPQSTALDIYVKLWWNKLYLDDILALNPLLADRLFDYAINAGRANAVESLQRLLNVLNNQETHYADLVVDKGMGTKTLTALKAFFAKRGAEGMNYLLVGLTGMQTYHYVDISEKRKANETFTYGWLGRIWGEMRTYAKALFG</sequence>
<evidence type="ECO:0000313" key="3">
    <source>
        <dbReference type="EMBL" id="ANZ49528.1"/>
    </source>
</evidence>
<protein>
    <submittedName>
        <fullName evidence="3">Putative peptidoglycan binding domain-containing protein</fullName>
    </submittedName>
</protein>
<feature type="domain" description="Peptidoglycan binding" evidence="2">
    <location>
        <begin position="97"/>
        <end position="180"/>
    </location>
</feature>
<dbReference type="Proteomes" id="UP000202923">
    <property type="component" value="Genome"/>
</dbReference>
<evidence type="ECO:0000313" key="4">
    <source>
        <dbReference type="Proteomes" id="UP000202923"/>
    </source>
</evidence>
<accession>A0A1B2IE39</accession>
<dbReference type="KEGG" id="vg:29062020"/>
<dbReference type="RefSeq" id="YP_009278781.1">
    <property type="nucleotide sequence ID" value="NC_031010.1"/>
</dbReference>
<dbReference type="Pfam" id="PF09374">
    <property type="entry name" value="PG_binding_3"/>
    <property type="match status" value="1"/>
</dbReference>
<name>A0A1B2IE39_9CAUD</name>
<dbReference type="InterPro" id="IPR023346">
    <property type="entry name" value="Lysozyme-like_dom_sf"/>
</dbReference>
<dbReference type="GeneID" id="29062020"/>
<feature type="domain" description="TtsA-like Glycoside hydrolase family 108" evidence="1">
    <location>
        <begin position="15"/>
        <end position="94"/>
    </location>
</feature>
<evidence type="ECO:0000259" key="2">
    <source>
        <dbReference type="Pfam" id="PF09374"/>
    </source>
</evidence>
<dbReference type="InterPro" id="IPR008565">
    <property type="entry name" value="TtsA-like_GH18_dom"/>
</dbReference>
<dbReference type="OrthoDB" id="16763at10239"/>
<dbReference type="SUPFAM" id="SSF53955">
    <property type="entry name" value="Lysozyme-like"/>
    <property type="match status" value="1"/>
</dbReference>
<dbReference type="Pfam" id="PF05838">
    <property type="entry name" value="Glyco_hydro_108"/>
    <property type="match status" value="1"/>
</dbReference>
<dbReference type="Gene3D" id="1.20.141.10">
    <property type="entry name" value="Chitosanase, subunit A, domain 1"/>
    <property type="match status" value="1"/>
</dbReference>
<dbReference type="EMBL" id="KX397369">
    <property type="protein sequence ID" value="ANZ49528.1"/>
    <property type="molecule type" value="Genomic_DNA"/>
</dbReference>
<proteinExistence type="predicted"/>
<organism evidence="3 4">
    <name type="scientific">Erwinia phage vB_EamM_Kwan</name>
    <dbReference type="NCBI Taxonomy" id="1883374"/>
    <lineage>
        <taxon>Viruses</taxon>
        <taxon>Duplodnaviria</taxon>
        <taxon>Heunggongvirae</taxon>
        <taxon>Uroviricota</taxon>
        <taxon>Caudoviricetes</taxon>
        <taxon>Chimalliviridae</taxon>
        <taxon>Wellingtonvirus</taxon>
        <taxon>Wellingtonvirus wellington</taxon>
    </lineage>
</organism>
<reference evidence="3 4" key="1">
    <citation type="submission" date="2016-06" db="EMBL/GenBank/DDBJ databases">
        <authorList>
            <person name="Kjaerup R.B."/>
            <person name="Dalgaard T.S."/>
            <person name="Juul-Madsen H.R."/>
        </authorList>
    </citation>
    <scope>NUCLEOTIDE SEQUENCE [LARGE SCALE GENOMIC DNA]</scope>
</reference>
<evidence type="ECO:0000259" key="1">
    <source>
        <dbReference type="Pfam" id="PF05838"/>
    </source>
</evidence>
<dbReference type="InterPro" id="IPR018537">
    <property type="entry name" value="Peptidoglycan-bd_3"/>
</dbReference>